<sequence>MRKTGAAIVILIAGLVLTGCAGNESKGNPYAYTPTASPEPSKVDSTLAAKVKQACIDQVNTVAKNAARKIANVPPKFYKVTATSFRGDVEQVELPREKIVYEIEFTYTTTHDTGEVLTTTQICRVNKALDFVELRNTRG</sequence>
<organism evidence="2 3">
    <name type="scientific">Paenarthrobacter ureafaciens</name>
    <dbReference type="NCBI Taxonomy" id="37931"/>
    <lineage>
        <taxon>Bacteria</taxon>
        <taxon>Bacillati</taxon>
        <taxon>Actinomycetota</taxon>
        <taxon>Actinomycetes</taxon>
        <taxon>Micrococcales</taxon>
        <taxon>Micrococcaceae</taxon>
        <taxon>Paenarthrobacter</taxon>
    </lineage>
</organism>
<accession>A0AAX3EK26</accession>
<dbReference type="EMBL" id="CP101185">
    <property type="protein sequence ID" value="UYV98472.1"/>
    <property type="molecule type" value="Genomic_DNA"/>
</dbReference>
<evidence type="ECO:0000256" key="1">
    <source>
        <dbReference type="SAM" id="SignalP"/>
    </source>
</evidence>
<dbReference type="Proteomes" id="UP001163293">
    <property type="component" value="Chromosome"/>
</dbReference>
<reference evidence="2" key="1">
    <citation type="submission" date="2022-07" db="EMBL/GenBank/DDBJ databases">
        <authorList>
            <person name="Wu T."/>
        </authorList>
    </citation>
    <scope>NUCLEOTIDE SEQUENCE</scope>
    <source>
        <strain evidence="2">SD-1</strain>
    </source>
</reference>
<evidence type="ECO:0008006" key="4">
    <source>
        <dbReference type="Google" id="ProtNLM"/>
    </source>
</evidence>
<keyword evidence="3" id="KW-1185">Reference proteome</keyword>
<dbReference type="AlphaFoldDB" id="A0AAX3EK26"/>
<dbReference type="PROSITE" id="PS51257">
    <property type="entry name" value="PROKAR_LIPOPROTEIN"/>
    <property type="match status" value="1"/>
</dbReference>
<proteinExistence type="predicted"/>
<evidence type="ECO:0000313" key="2">
    <source>
        <dbReference type="EMBL" id="UYV98472.1"/>
    </source>
</evidence>
<evidence type="ECO:0000313" key="3">
    <source>
        <dbReference type="Proteomes" id="UP001163293"/>
    </source>
</evidence>
<dbReference type="RefSeq" id="WP_069695408.1">
    <property type="nucleotide sequence ID" value="NZ_CP043010.1"/>
</dbReference>
<gene>
    <name evidence="2" type="ORF">NL394_04380</name>
</gene>
<protein>
    <recommendedName>
        <fullName evidence="4">Lipoprotein</fullName>
    </recommendedName>
</protein>
<keyword evidence="1" id="KW-0732">Signal</keyword>
<name>A0AAX3EK26_PAEUR</name>
<feature type="chain" id="PRO_5043903885" description="Lipoprotein" evidence="1">
    <location>
        <begin position="22"/>
        <end position="139"/>
    </location>
</feature>
<feature type="signal peptide" evidence="1">
    <location>
        <begin position="1"/>
        <end position="21"/>
    </location>
</feature>